<evidence type="ECO:0000313" key="2">
    <source>
        <dbReference type="Proteomes" id="UP000316621"/>
    </source>
</evidence>
<organism evidence="1 2">
    <name type="scientific">Papaver somniferum</name>
    <name type="common">Opium poppy</name>
    <dbReference type="NCBI Taxonomy" id="3469"/>
    <lineage>
        <taxon>Eukaryota</taxon>
        <taxon>Viridiplantae</taxon>
        <taxon>Streptophyta</taxon>
        <taxon>Embryophyta</taxon>
        <taxon>Tracheophyta</taxon>
        <taxon>Spermatophyta</taxon>
        <taxon>Magnoliopsida</taxon>
        <taxon>Ranunculales</taxon>
        <taxon>Papaveraceae</taxon>
        <taxon>Papaveroideae</taxon>
        <taxon>Papaver</taxon>
    </lineage>
</organism>
<dbReference type="STRING" id="3469.A0A4Y7KA28"/>
<dbReference type="PANTHER" id="PTHR28632">
    <property type="entry name" value="TRANSLATION MACHINERY-ASSOCIATED PROTEIN 7"/>
    <property type="match status" value="1"/>
</dbReference>
<dbReference type="EMBL" id="CM010721">
    <property type="protein sequence ID" value="RZC70234.1"/>
    <property type="molecule type" value="Genomic_DNA"/>
</dbReference>
<dbReference type="AlphaFoldDB" id="A0A4Y7KA28"/>
<dbReference type="Pfam" id="PF09072">
    <property type="entry name" value="TMA7"/>
    <property type="match status" value="1"/>
</dbReference>
<name>A0A4Y7KA28_PAPSO</name>
<gene>
    <name evidence="1" type="ORF">C5167_033364</name>
</gene>
<sequence length="83" mass="8942">WGSASRVSLGADVDQTSVCSGGRLLELCNEDPMLGQVVAVRAVLSVVIVGVKAKTLKQPKAQQKEYDETDLANLQKKKREALC</sequence>
<feature type="non-terminal residue" evidence="1">
    <location>
        <position position="1"/>
    </location>
</feature>
<proteinExistence type="predicted"/>
<evidence type="ECO:0000313" key="1">
    <source>
        <dbReference type="EMBL" id="RZC70234.1"/>
    </source>
</evidence>
<keyword evidence="2" id="KW-1185">Reference proteome</keyword>
<dbReference type="Gramene" id="RZC70234">
    <property type="protein sequence ID" value="RZC70234"/>
    <property type="gene ID" value="C5167_033364"/>
</dbReference>
<protein>
    <submittedName>
        <fullName evidence="1">Uncharacterized protein</fullName>
    </submittedName>
</protein>
<accession>A0A4Y7KA28</accession>
<reference evidence="1 2" key="1">
    <citation type="journal article" date="2018" name="Science">
        <title>The opium poppy genome and morphinan production.</title>
        <authorList>
            <person name="Guo L."/>
            <person name="Winzer T."/>
            <person name="Yang X."/>
            <person name="Li Y."/>
            <person name="Ning Z."/>
            <person name="He Z."/>
            <person name="Teodor R."/>
            <person name="Lu Y."/>
            <person name="Bowser T.A."/>
            <person name="Graham I.A."/>
            <person name="Ye K."/>
        </authorList>
    </citation>
    <scope>NUCLEOTIDE SEQUENCE [LARGE SCALE GENOMIC DNA]</scope>
    <source>
        <strain evidence="2">cv. HN1</strain>
        <tissue evidence="1">Leaves</tissue>
    </source>
</reference>
<dbReference type="InterPro" id="IPR015157">
    <property type="entry name" value="TMA7"/>
</dbReference>
<dbReference type="Proteomes" id="UP000316621">
    <property type="component" value="Chromosome 7"/>
</dbReference>